<dbReference type="EMBL" id="CAEKDK010000006">
    <property type="protein sequence ID" value="CAB4285570.1"/>
    <property type="molecule type" value="Genomic_DNA"/>
</dbReference>
<accession>A0A6J5V970</accession>
<proteinExistence type="predicted"/>
<keyword evidence="1" id="KW-0812">Transmembrane</keyword>
<gene>
    <name evidence="2" type="ORF">CURHAP_LOCUS41410</name>
</gene>
<evidence type="ECO:0000313" key="3">
    <source>
        <dbReference type="Proteomes" id="UP000507222"/>
    </source>
</evidence>
<sequence>MATWCKMQLVRISKTMPQLGETDISFIYSKSIMHPSILNLIECLKSLVRVKSHHRGLVLSIGSSATAIFAILLYLSYTFAPSCSGWLVIGVCCKCSNHLELSPFLIFKGAYFTAFTSIDDGVHKTNIASFVL</sequence>
<keyword evidence="1" id="KW-1133">Transmembrane helix</keyword>
<organism evidence="2 3">
    <name type="scientific">Prunus armeniaca</name>
    <name type="common">Apricot</name>
    <name type="synonym">Armeniaca vulgaris</name>
    <dbReference type="NCBI Taxonomy" id="36596"/>
    <lineage>
        <taxon>Eukaryota</taxon>
        <taxon>Viridiplantae</taxon>
        <taxon>Streptophyta</taxon>
        <taxon>Embryophyta</taxon>
        <taxon>Tracheophyta</taxon>
        <taxon>Spermatophyta</taxon>
        <taxon>Magnoliopsida</taxon>
        <taxon>eudicotyledons</taxon>
        <taxon>Gunneridae</taxon>
        <taxon>Pentapetalae</taxon>
        <taxon>rosids</taxon>
        <taxon>fabids</taxon>
        <taxon>Rosales</taxon>
        <taxon>Rosaceae</taxon>
        <taxon>Amygdaloideae</taxon>
        <taxon>Amygdaleae</taxon>
        <taxon>Prunus</taxon>
    </lineage>
</organism>
<feature type="transmembrane region" description="Helical" evidence="1">
    <location>
        <begin position="57"/>
        <end position="77"/>
    </location>
</feature>
<evidence type="ECO:0000256" key="1">
    <source>
        <dbReference type="SAM" id="Phobius"/>
    </source>
</evidence>
<protein>
    <submittedName>
        <fullName evidence="2">Uncharacterized protein</fullName>
    </submittedName>
</protein>
<name>A0A6J5V970_PRUAR</name>
<dbReference type="Proteomes" id="UP000507222">
    <property type="component" value="Unassembled WGS sequence"/>
</dbReference>
<evidence type="ECO:0000313" key="2">
    <source>
        <dbReference type="EMBL" id="CAB4285570.1"/>
    </source>
</evidence>
<reference evidence="2 3" key="1">
    <citation type="submission" date="2020-05" db="EMBL/GenBank/DDBJ databases">
        <authorList>
            <person name="Campoy J."/>
            <person name="Schneeberger K."/>
            <person name="Spophaly S."/>
        </authorList>
    </citation>
    <scope>NUCLEOTIDE SEQUENCE [LARGE SCALE GENOMIC DNA]</scope>
    <source>
        <strain evidence="2">PruArmRojPasFocal</strain>
    </source>
</reference>
<dbReference type="AlphaFoldDB" id="A0A6J5V970"/>
<keyword evidence="1" id="KW-0472">Membrane</keyword>